<keyword evidence="8 13" id="KW-1133">Transmembrane helix</keyword>
<keyword evidence="18" id="KW-1185">Reference proteome</keyword>
<evidence type="ECO:0000256" key="9">
    <source>
        <dbReference type="ARBA" id="ARBA00023136"/>
    </source>
</evidence>
<evidence type="ECO:0000256" key="4">
    <source>
        <dbReference type="ARBA" id="ARBA00022448"/>
    </source>
</evidence>
<keyword evidence="7 13" id="KW-0653">Protein transport</keyword>
<dbReference type="InterPro" id="IPR047196">
    <property type="entry name" value="YidC_ALB_C"/>
</dbReference>
<dbReference type="NCBIfam" id="NF002352">
    <property type="entry name" value="PRK01318.1-3"/>
    <property type="match status" value="1"/>
</dbReference>
<comment type="caution">
    <text evidence="17">The sequence shown here is derived from an EMBL/GenBank/DDBJ whole genome shotgun (WGS) entry which is preliminary data.</text>
</comment>
<dbReference type="CDD" id="cd19961">
    <property type="entry name" value="EcYidC-like_peri"/>
    <property type="match status" value="1"/>
</dbReference>
<evidence type="ECO:0000256" key="3">
    <source>
        <dbReference type="ARBA" id="ARBA00015325"/>
    </source>
</evidence>
<dbReference type="InterPro" id="IPR028055">
    <property type="entry name" value="YidC/Oxa/ALB_C"/>
</dbReference>
<evidence type="ECO:0000256" key="1">
    <source>
        <dbReference type="ARBA" id="ARBA00004429"/>
    </source>
</evidence>
<gene>
    <name evidence="13" type="primary">yidC</name>
    <name evidence="17" type="ORF">BFC18_07135</name>
</gene>
<dbReference type="PANTHER" id="PTHR12428">
    <property type="entry name" value="OXA1"/>
    <property type="match status" value="1"/>
</dbReference>
<evidence type="ECO:0000256" key="11">
    <source>
        <dbReference type="ARBA" id="ARBA00033245"/>
    </source>
</evidence>
<evidence type="ECO:0000313" key="17">
    <source>
        <dbReference type="EMBL" id="OFC71503.1"/>
    </source>
</evidence>
<evidence type="ECO:0000256" key="6">
    <source>
        <dbReference type="ARBA" id="ARBA00022692"/>
    </source>
</evidence>
<feature type="transmembrane region" description="Helical" evidence="13">
    <location>
        <begin position="428"/>
        <end position="451"/>
    </location>
</feature>
<dbReference type="CDD" id="cd20070">
    <property type="entry name" value="5TM_YidC_Alb3"/>
    <property type="match status" value="1"/>
</dbReference>
<keyword evidence="6 13" id="KW-0812">Transmembrane</keyword>
<evidence type="ECO:0000256" key="12">
    <source>
        <dbReference type="ARBA" id="ARBA00033342"/>
    </source>
</evidence>
<dbReference type="InterPro" id="IPR001708">
    <property type="entry name" value="YidC/ALB3/OXA1/COX18"/>
</dbReference>
<dbReference type="GO" id="GO:0051205">
    <property type="term" value="P:protein insertion into membrane"/>
    <property type="evidence" value="ECO:0007669"/>
    <property type="project" value="TreeGrafter"/>
</dbReference>
<dbReference type="OrthoDB" id="9780552at2"/>
<dbReference type="RefSeq" id="WP_070124334.1">
    <property type="nucleotide sequence ID" value="NZ_MDHN01000013.1"/>
</dbReference>
<keyword evidence="5 13" id="KW-1003">Cell membrane</keyword>
<comment type="subunit">
    <text evidence="13">Interacts with the Sec translocase complex via SecD. Specifically interacts with transmembrane segments of nascent integral membrane proteins during membrane integration.</text>
</comment>
<comment type="function">
    <text evidence="13">Required for the insertion and/or proper folding and/or complex formation of integral membrane proteins into the membrane. Involved in integration of membrane proteins that insert both dependently and independently of the Sec translocase complex, as well as at least some lipoproteins. Aids folding of multispanning membrane proteins.</text>
</comment>
<keyword evidence="10 13" id="KW-0143">Chaperone</keyword>
<dbReference type="AlphaFoldDB" id="A0A1E7ZDA3"/>
<comment type="caution">
    <text evidence="13">Lacks conserved residue(s) required for the propagation of feature annotation.</text>
</comment>
<dbReference type="PANTHER" id="PTHR12428:SF65">
    <property type="entry name" value="CYTOCHROME C OXIDASE ASSEMBLY PROTEIN COX18, MITOCHONDRIAL"/>
    <property type="match status" value="1"/>
</dbReference>
<dbReference type="GO" id="GO:0032977">
    <property type="term" value="F:membrane insertase activity"/>
    <property type="evidence" value="ECO:0007669"/>
    <property type="project" value="InterPro"/>
</dbReference>
<dbReference type="PRINTS" id="PR00701">
    <property type="entry name" value="60KDINNERMP"/>
</dbReference>
<dbReference type="NCBIfam" id="TIGR03593">
    <property type="entry name" value="yidC_nterm"/>
    <property type="match status" value="1"/>
</dbReference>
<dbReference type="HAMAP" id="MF_01810">
    <property type="entry name" value="YidC_type1"/>
    <property type="match status" value="1"/>
</dbReference>
<evidence type="ECO:0000259" key="15">
    <source>
        <dbReference type="Pfam" id="PF02096"/>
    </source>
</evidence>
<evidence type="ECO:0000256" key="5">
    <source>
        <dbReference type="ARBA" id="ARBA00022475"/>
    </source>
</evidence>
<feature type="domain" description="Membrane insertase YidC/Oxa/ALB C-terminal" evidence="15">
    <location>
        <begin position="365"/>
        <end position="543"/>
    </location>
</feature>
<evidence type="ECO:0000256" key="13">
    <source>
        <dbReference type="HAMAP-Rule" id="MF_01810"/>
    </source>
</evidence>
<reference evidence="17 18" key="1">
    <citation type="submission" date="2016-08" db="EMBL/GenBank/DDBJ databases">
        <authorList>
            <person name="Seilhamer J.J."/>
        </authorList>
    </citation>
    <scope>NUCLEOTIDE SEQUENCE [LARGE SCALE GENOMIC DNA]</scope>
    <source>
        <strain evidence="17 18">KCTC 42603</strain>
    </source>
</reference>
<dbReference type="Pfam" id="PF02096">
    <property type="entry name" value="60KD_IMP"/>
    <property type="match status" value="1"/>
</dbReference>
<evidence type="ECO:0000313" key="18">
    <source>
        <dbReference type="Proteomes" id="UP000175691"/>
    </source>
</evidence>
<evidence type="ECO:0000256" key="8">
    <source>
        <dbReference type="ARBA" id="ARBA00022989"/>
    </source>
</evidence>
<organism evidence="17 18">
    <name type="scientific">Alteromonas confluentis</name>
    <dbReference type="NCBI Taxonomy" id="1656094"/>
    <lineage>
        <taxon>Bacteria</taxon>
        <taxon>Pseudomonadati</taxon>
        <taxon>Pseudomonadota</taxon>
        <taxon>Gammaproteobacteria</taxon>
        <taxon>Alteromonadales</taxon>
        <taxon>Alteromonadaceae</taxon>
        <taxon>Alteromonas/Salinimonas group</taxon>
        <taxon>Alteromonas</taxon>
    </lineage>
</organism>
<dbReference type="NCBIfam" id="TIGR03592">
    <property type="entry name" value="yidC_oxa1_cterm"/>
    <property type="match status" value="1"/>
</dbReference>
<evidence type="ECO:0000259" key="16">
    <source>
        <dbReference type="Pfam" id="PF14849"/>
    </source>
</evidence>
<dbReference type="InterPro" id="IPR038221">
    <property type="entry name" value="YidC_periplasmic_sf"/>
</dbReference>
<dbReference type="Pfam" id="PF14849">
    <property type="entry name" value="YidC_periplas"/>
    <property type="match status" value="1"/>
</dbReference>
<dbReference type="STRING" id="1656094.BFC18_07135"/>
<sequence>MESQRSFLLIGLALVSFLLWDQWQKDYGPQPVQPAATEQTSVEAGNEGVPSSVPMSDDIPASSNEDVPGVTPEAKPNAARMIHVLTDTLDLQIDLVGGDVIKANLVKFPLTQESTETYSLLRPTDGLYVAQSGLIGRDGPDANRSGRPRYDAEQQEFVMQGDTLSVPLTWQNADGVAVTKTYNFTKGSHDIALTYTIANNSSQTTTFQQYAQLKQTTQVPDGGNMFMPTYRGAAYGTDEDRYEKYPFDDIEDKNLKVSTAGGWVSMLEHYFVSAWVPPQSQTNNLYSKLVQNQYAIIGFTGTPVNVNAGDTVTVGSELYLGPKDQDTLEGLANGLDLTVDYGILWWLSKPLFALLQFLHSLVGNWGVAIILITVVVKGAMYPLTKKQYESMARMRNLAPKMQQLKDRFGDDRQKMSQAMMELYRKEKVNPMGGCLPIILQMPIFLALYWVLLESVELRHADFFLWITDLSVKDPYFVLPVLTGASMWLLQKLQPTTVTDPMQQKIMQFMPVAMSVFFLWFPAGLVLYWLVSNIITLVQAKLIYAAMEKKGLKSK</sequence>
<evidence type="ECO:0000256" key="14">
    <source>
        <dbReference type="SAM" id="MobiDB-lite"/>
    </source>
</evidence>
<name>A0A1E7ZDA3_9ALTE</name>
<dbReference type="PRINTS" id="PR01900">
    <property type="entry name" value="YIDCPROTEIN"/>
</dbReference>
<evidence type="ECO:0000256" key="10">
    <source>
        <dbReference type="ARBA" id="ARBA00023186"/>
    </source>
</evidence>
<comment type="similarity">
    <text evidence="2 13">Belongs to the OXA1/ALB3/YidC family. Type 1 subfamily.</text>
</comment>
<feature type="transmembrane region" description="Helical" evidence="13">
    <location>
        <begin position="510"/>
        <end position="530"/>
    </location>
</feature>
<dbReference type="NCBIfam" id="NF002353">
    <property type="entry name" value="PRK01318.1-4"/>
    <property type="match status" value="1"/>
</dbReference>
<feature type="domain" description="Membrane insertase YidC N-terminal" evidence="16">
    <location>
        <begin position="82"/>
        <end position="353"/>
    </location>
</feature>
<dbReference type="InterPro" id="IPR028053">
    <property type="entry name" value="Membr_insert_YidC_N"/>
</dbReference>
<dbReference type="GO" id="GO:0005886">
    <property type="term" value="C:plasma membrane"/>
    <property type="evidence" value="ECO:0007669"/>
    <property type="project" value="UniProtKB-SubCell"/>
</dbReference>
<feature type="transmembrane region" description="Helical" evidence="13">
    <location>
        <begin position="365"/>
        <end position="384"/>
    </location>
</feature>
<feature type="region of interest" description="Disordered" evidence="14">
    <location>
        <begin position="29"/>
        <end position="73"/>
    </location>
</feature>
<dbReference type="EMBL" id="MDHN01000013">
    <property type="protein sequence ID" value="OFC71503.1"/>
    <property type="molecule type" value="Genomic_DNA"/>
</dbReference>
<evidence type="ECO:0000256" key="7">
    <source>
        <dbReference type="ARBA" id="ARBA00022927"/>
    </source>
</evidence>
<proteinExistence type="inferred from homology"/>
<keyword evidence="4 13" id="KW-0813">Transport</keyword>
<keyword evidence="9 13" id="KW-0472">Membrane</keyword>
<comment type="subcellular location">
    <subcellularLocation>
        <location evidence="1">Cell inner membrane</location>
        <topology evidence="1">Multi-pass membrane protein</topology>
    </subcellularLocation>
    <subcellularLocation>
        <location evidence="13">Cell membrane</location>
        <topology evidence="13">Multi-pass membrane protein</topology>
    </subcellularLocation>
</comment>
<evidence type="ECO:0000256" key="2">
    <source>
        <dbReference type="ARBA" id="ARBA00010527"/>
    </source>
</evidence>
<accession>A0A1E7ZDA3</accession>
<protein>
    <recommendedName>
        <fullName evidence="3 13">Membrane protein insertase YidC</fullName>
    </recommendedName>
    <alternativeName>
        <fullName evidence="12 13">Foldase YidC</fullName>
    </alternativeName>
    <alternativeName>
        <fullName evidence="11 13">Membrane integrase YidC</fullName>
    </alternativeName>
    <alternativeName>
        <fullName evidence="13">Membrane protein YidC</fullName>
    </alternativeName>
</protein>
<dbReference type="Gene3D" id="2.70.98.90">
    <property type="match status" value="1"/>
</dbReference>
<dbReference type="InterPro" id="IPR019998">
    <property type="entry name" value="Membr_insert_YidC"/>
</dbReference>
<dbReference type="Proteomes" id="UP000175691">
    <property type="component" value="Unassembled WGS sequence"/>
</dbReference>
<dbReference type="GO" id="GO:0015031">
    <property type="term" value="P:protein transport"/>
    <property type="evidence" value="ECO:0007669"/>
    <property type="project" value="UniProtKB-KW"/>
</dbReference>